<dbReference type="EMBL" id="JBHTJZ010000007">
    <property type="protein sequence ID" value="MFD0959110.1"/>
    <property type="molecule type" value="Genomic_DNA"/>
</dbReference>
<keyword evidence="4 7" id="KW-0812">Transmembrane</keyword>
<feature type="transmembrane region" description="Helical" evidence="7">
    <location>
        <begin position="113"/>
        <end position="131"/>
    </location>
</feature>
<keyword evidence="6 7" id="KW-0472">Membrane</keyword>
<organism evidence="8 9">
    <name type="scientific">Paenibacillus chungangensis</name>
    <dbReference type="NCBI Taxonomy" id="696535"/>
    <lineage>
        <taxon>Bacteria</taxon>
        <taxon>Bacillati</taxon>
        <taxon>Bacillota</taxon>
        <taxon>Bacilli</taxon>
        <taxon>Bacillales</taxon>
        <taxon>Paenibacillaceae</taxon>
        <taxon>Paenibacillus</taxon>
    </lineage>
</organism>
<keyword evidence="3" id="KW-1003">Cell membrane</keyword>
<comment type="similarity">
    <text evidence="2">Belongs to the UPF0324 family.</text>
</comment>
<reference evidence="9" key="1">
    <citation type="journal article" date="2019" name="Int. J. Syst. Evol. Microbiol.">
        <title>The Global Catalogue of Microorganisms (GCM) 10K type strain sequencing project: providing services to taxonomists for standard genome sequencing and annotation.</title>
        <authorList>
            <consortium name="The Broad Institute Genomics Platform"/>
            <consortium name="The Broad Institute Genome Sequencing Center for Infectious Disease"/>
            <person name="Wu L."/>
            <person name="Ma J."/>
        </authorList>
    </citation>
    <scope>NUCLEOTIDE SEQUENCE [LARGE SCALE GENOMIC DNA]</scope>
    <source>
        <strain evidence="9">CCUG 59129</strain>
    </source>
</reference>
<evidence type="ECO:0000256" key="2">
    <source>
        <dbReference type="ARBA" id="ARBA00007977"/>
    </source>
</evidence>
<feature type="transmembrane region" description="Helical" evidence="7">
    <location>
        <begin position="271"/>
        <end position="291"/>
    </location>
</feature>
<protein>
    <submittedName>
        <fullName evidence="8">YeiH family protein</fullName>
    </submittedName>
</protein>
<evidence type="ECO:0000256" key="3">
    <source>
        <dbReference type="ARBA" id="ARBA00022475"/>
    </source>
</evidence>
<dbReference type="RefSeq" id="WP_377563027.1">
    <property type="nucleotide sequence ID" value="NZ_JBHTJZ010000007.1"/>
</dbReference>
<evidence type="ECO:0000313" key="9">
    <source>
        <dbReference type="Proteomes" id="UP001596989"/>
    </source>
</evidence>
<proteinExistence type="inferred from homology"/>
<evidence type="ECO:0000256" key="7">
    <source>
        <dbReference type="SAM" id="Phobius"/>
    </source>
</evidence>
<feature type="transmembrane region" description="Helical" evidence="7">
    <location>
        <begin position="330"/>
        <end position="351"/>
    </location>
</feature>
<name>A0ABW3HNN6_9BACL</name>
<sequence>MTIHTEPTDDLAASTRKTAKRGIEESHTWLLGVGFTLCIALLGWAASALPVLDRLGPLGCSIALAVAYRHYRDYPEPLRKGIQFCSRTLLRLAIVLFGLRLDIQLVLHDGPGLLLQAALVIAFAVLLTVSLGKRLKADPAITLLLAIGTGICGAAAIAAVAPILRTKDEDTAIGAGMIALVGTVFAVGYTLLRPILPLTGIDYGTWSGISLHEIAHVALASAPAGGDALAAGLLAKLSRVLLLVPFCLLLLLWKKRSGGAAQPDAKLEFPWFLVGFIAASVIGSYGFGTYIDVPASAMNGLATATSFLLSMAMVGLGLNVNMKQLRSKALRPVVAMSITSLLLSVLTYLTVLA</sequence>
<dbReference type="PANTHER" id="PTHR30106:SF2">
    <property type="entry name" value="UPF0324 INNER MEMBRANE PROTEIN YEIH"/>
    <property type="match status" value="1"/>
</dbReference>
<dbReference type="Proteomes" id="UP001596989">
    <property type="component" value="Unassembled WGS sequence"/>
</dbReference>
<dbReference type="InterPro" id="IPR018383">
    <property type="entry name" value="UPF0324_pro"/>
</dbReference>
<accession>A0ABW3HNN6</accession>
<evidence type="ECO:0000256" key="6">
    <source>
        <dbReference type="ARBA" id="ARBA00023136"/>
    </source>
</evidence>
<keyword evidence="5 7" id="KW-1133">Transmembrane helix</keyword>
<dbReference type="PANTHER" id="PTHR30106">
    <property type="entry name" value="INNER MEMBRANE PROTEIN YEIH-RELATED"/>
    <property type="match status" value="1"/>
</dbReference>
<evidence type="ECO:0000256" key="5">
    <source>
        <dbReference type="ARBA" id="ARBA00022989"/>
    </source>
</evidence>
<feature type="transmembrane region" description="Helical" evidence="7">
    <location>
        <begin position="143"/>
        <end position="165"/>
    </location>
</feature>
<keyword evidence="9" id="KW-1185">Reference proteome</keyword>
<gene>
    <name evidence="8" type="ORF">ACFQ2I_06890</name>
</gene>
<evidence type="ECO:0000256" key="4">
    <source>
        <dbReference type="ARBA" id="ARBA00022692"/>
    </source>
</evidence>
<evidence type="ECO:0000313" key="8">
    <source>
        <dbReference type="EMBL" id="MFD0959110.1"/>
    </source>
</evidence>
<comment type="caution">
    <text evidence="8">The sequence shown here is derived from an EMBL/GenBank/DDBJ whole genome shotgun (WGS) entry which is preliminary data.</text>
</comment>
<evidence type="ECO:0000256" key="1">
    <source>
        <dbReference type="ARBA" id="ARBA00004651"/>
    </source>
</evidence>
<feature type="transmembrane region" description="Helical" evidence="7">
    <location>
        <begin position="171"/>
        <end position="191"/>
    </location>
</feature>
<dbReference type="Pfam" id="PF03601">
    <property type="entry name" value="Cons_hypoth698"/>
    <property type="match status" value="1"/>
</dbReference>
<comment type="subcellular location">
    <subcellularLocation>
        <location evidence="1">Cell membrane</location>
        <topology evidence="1">Multi-pass membrane protein</topology>
    </subcellularLocation>
</comment>
<feature type="transmembrane region" description="Helical" evidence="7">
    <location>
        <begin position="26"/>
        <end position="45"/>
    </location>
</feature>
<feature type="transmembrane region" description="Helical" evidence="7">
    <location>
        <begin position="297"/>
        <end position="318"/>
    </location>
</feature>